<dbReference type="Gene3D" id="2.60.40.3700">
    <property type="match status" value="1"/>
</dbReference>
<keyword evidence="1" id="KW-0732">Signal</keyword>
<sequence length="195" mass="21268" precursor="true">MKKTFVVTARLTMMALAAITYSHMASAQSLPSPSVTAQQTDFLAQQGLAGKSAEQMVDAIDQSPQTRPLPYSASVTHAELILSDGQQKFVYPLGDRFYLSFAPYINQTHPCFNHSLSGCRGELANTPFEVKITDNSGKVIMHQQVTSYQNGFIGVWLPRNIEGTLEVSYQGLTAVSPFATGAESQTCLTTLQLQK</sequence>
<evidence type="ECO:0000256" key="1">
    <source>
        <dbReference type="SAM" id="SignalP"/>
    </source>
</evidence>
<protein>
    <recommendedName>
        <fullName evidence="3">Copper-binding periplasmic metallochaperone CueP</fullName>
    </recommendedName>
</protein>
<dbReference type="NCBIfam" id="NF038095">
    <property type="entry name" value="met_chaper_CueP"/>
    <property type="match status" value="1"/>
</dbReference>
<reference evidence="2" key="1">
    <citation type="submission" date="2008-02" db="EMBL/GenBank/DDBJ databases">
        <title>Complete sequence of Yersinia pseudotuberculosis YPIII.</title>
        <authorList>
            <consortium name="US DOE Joint Genome Institute"/>
            <person name="Challacombe J.F."/>
            <person name="Bruce D."/>
            <person name="Detter J.C."/>
            <person name="Green L."/>
            <person name="Land M."/>
            <person name="Munk C."/>
            <person name="Lindler L.E."/>
            <person name="Nikolich M.P."/>
            <person name="Brettin T."/>
        </authorList>
    </citation>
    <scope>NUCLEOTIDE SEQUENCE</scope>
    <source>
        <strain evidence="2">YPIII</strain>
    </source>
</reference>
<evidence type="ECO:0008006" key="3">
    <source>
        <dbReference type="Google" id="ProtNLM"/>
    </source>
</evidence>
<dbReference type="NCBIfam" id="NF038094">
    <property type="entry name" value="CueP_fam"/>
    <property type="match status" value="1"/>
</dbReference>
<dbReference type="AlphaFoldDB" id="A0A0H3B055"/>
<dbReference type="EMBL" id="CP000950">
    <property type="protein sequence ID" value="ACA67043.1"/>
    <property type="molecule type" value="Genomic_DNA"/>
</dbReference>
<dbReference type="Pfam" id="PF21172">
    <property type="entry name" value="CueP"/>
    <property type="match status" value="1"/>
</dbReference>
<organism evidence="2">
    <name type="scientific">Yersinia pseudotuberculosis serotype O:3 (strain YPIII)</name>
    <dbReference type="NCBI Taxonomy" id="502800"/>
    <lineage>
        <taxon>Bacteria</taxon>
        <taxon>Pseudomonadati</taxon>
        <taxon>Pseudomonadota</taxon>
        <taxon>Gammaproteobacteria</taxon>
        <taxon>Enterobacterales</taxon>
        <taxon>Yersiniaceae</taxon>
        <taxon>Yersinia</taxon>
    </lineage>
</organism>
<dbReference type="InterPro" id="IPR047808">
    <property type="entry name" value="CueP-like"/>
</dbReference>
<feature type="chain" id="PRO_5002604801" description="Copper-binding periplasmic metallochaperone CueP" evidence="1">
    <location>
        <begin position="28"/>
        <end position="195"/>
    </location>
</feature>
<accession>A0A0H3B055</accession>
<feature type="signal peptide" evidence="1">
    <location>
        <begin position="1"/>
        <end position="27"/>
    </location>
</feature>
<dbReference type="KEGG" id="ypy:YPK_0742"/>
<dbReference type="PATRIC" id="fig|502800.11.peg.1363"/>
<evidence type="ECO:0000313" key="2">
    <source>
        <dbReference type="EMBL" id="ACA67043.1"/>
    </source>
</evidence>
<dbReference type="RefSeq" id="WP_012303596.1">
    <property type="nucleotide sequence ID" value="NZ_CP009792.1"/>
</dbReference>
<name>A0A0H3B055_YERPY</name>
<proteinExistence type="predicted"/>
<gene>
    <name evidence="2" type="ordered locus">YPK_0742</name>
</gene>